<dbReference type="Proteomes" id="UP000215027">
    <property type="component" value="Chromosome II"/>
</dbReference>
<dbReference type="InterPro" id="IPR007630">
    <property type="entry name" value="RNA_pol_sigma70_r4"/>
</dbReference>
<evidence type="ECO:0000313" key="8">
    <source>
        <dbReference type="EMBL" id="CUS05905.1"/>
    </source>
</evidence>
<dbReference type="PANTHER" id="PTHR43133:SF62">
    <property type="entry name" value="RNA POLYMERASE SIGMA FACTOR SIGZ"/>
    <property type="match status" value="1"/>
</dbReference>
<dbReference type="Gene3D" id="1.10.10.10">
    <property type="entry name" value="Winged helix-like DNA-binding domain superfamily/Winged helix DNA-binding domain"/>
    <property type="match status" value="1"/>
</dbReference>
<evidence type="ECO:0000313" key="9">
    <source>
        <dbReference type="Proteomes" id="UP000215027"/>
    </source>
</evidence>
<reference evidence="8" key="1">
    <citation type="submission" date="2016-01" db="EMBL/GenBank/DDBJ databases">
        <authorList>
            <person name="Mcilroy J.S."/>
            <person name="Karst M S."/>
            <person name="Albertsen M."/>
        </authorList>
    </citation>
    <scope>NUCLEOTIDE SEQUENCE</scope>
    <source>
        <strain evidence="8">Cfx-K</strain>
    </source>
</reference>
<evidence type="ECO:0000256" key="5">
    <source>
        <dbReference type="ARBA" id="ARBA00023163"/>
    </source>
</evidence>
<dbReference type="InterPro" id="IPR014284">
    <property type="entry name" value="RNA_pol_sigma-70_dom"/>
</dbReference>
<dbReference type="GO" id="GO:0016987">
    <property type="term" value="F:sigma factor activity"/>
    <property type="evidence" value="ECO:0007669"/>
    <property type="project" value="UniProtKB-KW"/>
</dbReference>
<dbReference type="RefSeq" id="WP_095045255.1">
    <property type="nucleotide sequence ID" value="NZ_LN890656.1"/>
</dbReference>
<dbReference type="GO" id="GO:0006352">
    <property type="term" value="P:DNA-templated transcription initiation"/>
    <property type="evidence" value="ECO:0007669"/>
    <property type="project" value="InterPro"/>
</dbReference>
<evidence type="ECO:0000256" key="1">
    <source>
        <dbReference type="ARBA" id="ARBA00010641"/>
    </source>
</evidence>
<dbReference type="CDD" id="cd06171">
    <property type="entry name" value="Sigma70_r4"/>
    <property type="match status" value="1"/>
</dbReference>
<dbReference type="SUPFAM" id="SSF88659">
    <property type="entry name" value="Sigma3 and sigma4 domains of RNA polymerase sigma factors"/>
    <property type="match status" value="1"/>
</dbReference>
<dbReference type="OrthoDB" id="9784272at2"/>
<comment type="similarity">
    <text evidence="1">Belongs to the sigma-70 factor family. ECF subfamily.</text>
</comment>
<name>A0A160T9F5_9CHLR</name>
<feature type="domain" description="RNA polymerase sigma-70 region 4" evidence="7">
    <location>
        <begin position="145"/>
        <end position="193"/>
    </location>
</feature>
<dbReference type="Pfam" id="PF04542">
    <property type="entry name" value="Sigma70_r2"/>
    <property type="match status" value="1"/>
</dbReference>
<evidence type="ECO:0000259" key="6">
    <source>
        <dbReference type="Pfam" id="PF04542"/>
    </source>
</evidence>
<dbReference type="Gene3D" id="1.10.1740.10">
    <property type="match status" value="1"/>
</dbReference>
<accession>A0A160T9F5</accession>
<protein>
    <submittedName>
        <fullName evidence="8">RNA polymerase, sigma-24 subunit, ECF subfamily</fullName>
    </submittedName>
</protein>
<keyword evidence="5" id="KW-0804">Transcription</keyword>
<gene>
    <name evidence="8" type="ORF">CFX0092_B0371</name>
</gene>
<evidence type="ECO:0000256" key="3">
    <source>
        <dbReference type="ARBA" id="ARBA00023082"/>
    </source>
</evidence>
<evidence type="ECO:0000256" key="2">
    <source>
        <dbReference type="ARBA" id="ARBA00023015"/>
    </source>
</evidence>
<keyword evidence="4" id="KW-0238">DNA-binding</keyword>
<dbReference type="InterPro" id="IPR013325">
    <property type="entry name" value="RNA_pol_sigma_r2"/>
</dbReference>
<dbReference type="SUPFAM" id="SSF88946">
    <property type="entry name" value="Sigma2 domain of RNA polymerase sigma factors"/>
    <property type="match status" value="1"/>
</dbReference>
<dbReference type="GO" id="GO:0003677">
    <property type="term" value="F:DNA binding"/>
    <property type="evidence" value="ECO:0007669"/>
    <property type="project" value="UniProtKB-KW"/>
</dbReference>
<dbReference type="AlphaFoldDB" id="A0A160T9F5"/>
<dbReference type="InterPro" id="IPR039425">
    <property type="entry name" value="RNA_pol_sigma-70-like"/>
</dbReference>
<evidence type="ECO:0000256" key="4">
    <source>
        <dbReference type="ARBA" id="ARBA00023125"/>
    </source>
</evidence>
<dbReference type="KEGG" id="pbf:CFX0092_B0371"/>
<dbReference type="Pfam" id="PF04545">
    <property type="entry name" value="Sigma70_r4"/>
    <property type="match status" value="1"/>
</dbReference>
<dbReference type="InterPro" id="IPR013324">
    <property type="entry name" value="RNA_pol_sigma_r3/r4-like"/>
</dbReference>
<dbReference type="InterPro" id="IPR036388">
    <property type="entry name" value="WH-like_DNA-bd_sf"/>
</dbReference>
<organism evidence="8 9">
    <name type="scientific">Candidatus Promineifilum breve</name>
    <dbReference type="NCBI Taxonomy" id="1806508"/>
    <lineage>
        <taxon>Bacteria</taxon>
        <taxon>Bacillati</taxon>
        <taxon>Chloroflexota</taxon>
        <taxon>Ardenticatenia</taxon>
        <taxon>Candidatus Promineifilales</taxon>
        <taxon>Candidatus Promineifilaceae</taxon>
        <taxon>Candidatus Promineifilum</taxon>
    </lineage>
</organism>
<sequence length="202" mass="22845">MRHVAPLEPDMEFSTDDSDEELMARVTARDSAAFERLYDRYAPIALGIIVRIIQDRAEGEEVLQESFWRVWTQAATYDSEKGPFRAWLFSIARRQALDLLRRRNVRPQAARDESEERRYEQAPASDAAVPDVAEQAIAAQQVRGALVRLSDEQFQVLELAFFKGLTRQEIAQTTGLPLGTVHTRARLGLQKLRSILGDSGGM</sequence>
<dbReference type="NCBIfam" id="TIGR02937">
    <property type="entry name" value="sigma70-ECF"/>
    <property type="match status" value="1"/>
</dbReference>
<proteinExistence type="inferred from homology"/>
<dbReference type="InterPro" id="IPR007627">
    <property type="entry name" value="RNA_pol_sigma70_r2"/>
</dbReference>
<evidence type="ECO:0000259" key="7">
    <source>
        <dbReference type="Pfam" id="PF04545"/>
    </source>
</evidence>
<keyword evidence="9" id="KW-1185">Reference proteome</keyword>
<dbReference type="PANTHER" id="PTHR43133">
    <property type="entry name" value="RNA POLYMERASE ECF-TYPE SIGMA FACTO"/>
    <property type="match status" value="1"/>
</dbReference>
<keyword evidence="3" id="KW-0731">Sigma factor</keyword>
<feature type="domain" description="RNA polymerase sigma-70 region 2" evidence="6">
    <location>
        <begin position="37"/>
        <end position="104"/>
    </location>
</feature>
<dbReference type="EMBL" id="LN890656">
    <property type="protein sequence ID" value="CUS05905.1"/>
    <property type="molecule type" value="Genomic_DNA"/>
</dbReference>
<keyword evidence="2" id="KW-0805">Transcription regulation</keyword>